<evidence type="ECO:0000313" key="1">
    <source>
        <dbReference type="EMBL" id="KAK3488890.1"/>
    </source>
</evidence>
<organism evidence="1 2">
    <name type="scientific">Neurospora hispaniola</name>
    <dbReference type="NCBI Taxonomy" id="588809"/>
    <lineage>
        <taxon>Eukaryota</taxon>
        <taxon>Fungi</taxon>
        <taxon>Dikarya</taxon>
        <taxon>Ascomycota</taxon>
        <taxon>Pezizomycotina</taxon>
        <taxon>Sordariomycetes</taxon>
        <taxon>Sordariomycetidae</taxon>
        <taxon>Sordariales</taxon>
        <taxon>Sordariaceae</taxon>
        <taxon>Neurospora</taxon>
    </lineage>
</organism>
<dbReference type="AlphaFoldDB" id="A0AAJ0I3H6"/>
<sequence>MLLIGEDLVTPEKSIVMNKLAKVTMPTFVPRGTTSRKSYLPPSAKTLFSSSTEASYPSVRRSRYSTSRVKIYLGGRSG</sequence>
<accession>A0AAJ0I3H6</accession>
<dbReference type="EMBL" id="JAULSX010000006">
    <property type="protein sequence ID" value="KAK3488890.1"/>
    <property type="molecule type" value="Genomic_DNA"/>
</dbReference>
<dbReference type="RefSeq" id="XP_062690597.1">
    <property type="nucleotide sequence ID" value="XM_062839088.1"/>
</dbReference>
<dbReference type="GeneID" id="87876710"/>
<keyword evidence="2" id="KW-1185">Reference proteome</keyword>
<gene>
    <name evidence="1" type="ORF">B0T23DRAFT_406177</name>
</gene>
<reference evidence="1 2" key="1">
    <citation type="journal article" date="2023" name="Mol. Phylogenet. Evol.">
        <title>Genome-scale phylogeny and comparative genomics of the fungal order Sordariales.</title>
        <authorList>
            <person name="Hensen N."/>
            <person name="Bonometti L."/>
            <person name="Westerberg I."/>
            <person name="Brannstrom I.O."/>
            <person name="Guillou S."/>
            <person name="Cros-Aarteil S."/>
            <person name="Calhoun S."/>
            <person name="Haridas S."/>
            <person name="Kuo A."/>
            <person name="Mondo S."/>
            <person name="Pangilinan J."/>
            <person name="Riley R."/>
            <person name="LaButti K."/>
            <person name="Andreopoulos B."/>
            <person name="Lipzen A."/>
            <person name="Chen C."/>
            <person name="Yan M."/>
            <person name="Daum C."/>
            <person name="Ng V."/>
            <person name="Clum A."/>
            <person name="Steindorff A."/>
            <person name="Ohm R.A."/>
            <person name="Martin F."/>
            <person name="Silar P."/>
            <person name="Natvig D.O."/>
            <person name="Lalanne C."/>
            <person name="Gautier V."/>
            <person name="Ament-Velasquez S.L."/>
            <person name="Kruys A."/>
            <person name="Hutchinson M.I."/>
            <person name="Powell A.J."/>
            <person name="Barry K."/>
            <person name="Miller A.N."/>
            <person name="Grigoriev I.V."/>
            <person name="Debuchy R."/>
            <person name="Gladieux P."/>
            <person name="Hiltunen Thoren M."/>
            <person name="Johannesson H."/>
        </authorList>
    </citation>
    <scope>NUCLEOTIDE SEQUENCE [LARGE SCALE GENOMIC DNA]</scope>
    <source>
        <strain evidence="1 2">FGSC 10403</strain>
    </source>
</reference>
<dbReference type="Proteomes" id="UP001285908">
    <property type="component" value="Unassembled WGS sequence"/>
</dbReference>
<comment type="caution">
    <text evidence="1">The sequence shown here is derived from an EMBL/GenBank/DDBJ whole genome shotgun (WGS) entry which is preliminary data.</text>
</comment>
<protein>
    <submittedName>
        <fullName evidence="1">Uncharacterized protein</fullName>
    </submittedName>
</protein>
<proteinExistence type="predicted"/>
<evidence type="ECO:0000313" key="2">
    <source>
        <dbReference type="Proteomes" id="UP001285908"/>
    </source>
</evidence>
<name>A0AAJ0I3H6_9PEZI</name>